<dbReference type="AlphaFoldDB" id="A0A2V4EAV4"/>
<gene>
    <name evidence="2" type="ORF">DKK78_04460</name>
</gene>
<dbReference type="GO" id="GO:0005615">
    <property type="term" value="C:extracellular space"/>
    <property type="evidence" value="ECO:0007669"/>
    <property type="project" value="InterPro"/>
</dbReference>
<dbReference type="GO" id="GO:0047989">
    <property type="term" value="F:hydroxybutyrate-dimer hydrolase activity"/>
    <property type="evidence" value="ECO:0007669"/>
    <property type="project" value="InterPro"/>
</dbReference>
<name>A0A2V4EAV4_9GAMM</name>
<sequence length="698" mass="78568">MIWKTKLIKKWEVSVMTLIIKNIKTLTSLLFLPILAIPNIGYTDQNNPYNPKPQWITIHSSNYYDGDSDDLVTAGIGFTPLSSMIQKFKFADPDNPTTRELRQAKLNRFIDTKTGEGQLFGFRQQNLSPLFDGKIAGTEILATIKEGNVGVLLHIPVDFDKKKPCIVAIPASNYDGLYNAKDIQIRGLWGLKHNCAVVYNDKGLGNGIYDISSQQGFTIEGKIAKDNLLFNPKIKNRENFIKNYPNRYAVKQLHSKQNPEHNWGKYVLQSIEFALYEINDRFSATNTRNFTSYNTLILIYGAEDGASAALNAGELDKIGTINGIVAVNPQIQPNPEIASLTIQEGTSVRSFKYNSIPDYATTAALYIPCAIPAIEPNKADSYVPYASKYFYSQNRCDALKKANLLTKGTPKEALEKLHSYGWRPEMEIQLPYFYTEESIAFPYQYISSYGRFDVTENMCDYSVASTQQDPLYNFGEVMPLKEVKFSEIWSLSNGHLPVWANKDVTAIDLVANKDIDSPRREWFSSSEIKNQIDYGTKGAICLREKITEKRVNDGLKQVQATGNLNKIKTFIVHGQNNVKQLINHTSRPYVALNSGVEGKESQLRYIEVENASYLDGKSPFDNTLLAIDYYGEDAIEWLWANLTNNTTLPESQVIRTKPRGGSISQAPQATLENLVPIAQKPDSSNLIMIEDRKISLPK</sequence>
<reference evidence="2 3" key="1">
    <citation type="submission" date="2018-05" db="EMBL/GenBank/DDBJ databases">
        <title>Reference genomes for bee gut microbiota database.</title>
        <authorList>
            <person name="Ellegaard K.M."/>
        </authorList>
    </citation>
    <scope>NUCLEOTIDE SEQUENCE [LARGE SCALE GENOMIC DNA]</scope>
    <source>
        <strain evidence="2 3">ESL0172</strain>
    </source>
</reference>
<evidence type="ECO:0000256" key="1">
    <source>
        <dbReference type="ARBA" id="ARBA00022801"/>
    </source>
</evidence>
<comment type="caution">
    <text evidence="2">The sequence shown here is derived from an EMBL/GenBank/DDBJ whole genome shotgun (WGS) entry which is preliminary data.</text>
</comment>
<keyword evidence="3" id="KW-1185">Reference proteome</keyword>
<organism evidence="2 3">
    <name type="scientific">Gilliamella apis</name>
    <dbReference type="NCBI Taxonomy" id="1970738"/>
    <lineage>
        <taxon>Bacteria</taxon>
        <taxon>Pseudomonadati</taxon>
        <taxon>Pseudomonadota</taxon>
        <taxon>Gammaproteobacteria</taxon>
        <taxon>Orbales</taxon>
        <taxon>Orbaceae</taxon>
        <taxon>Gilliamella</taxon>
    </lineage>
</organism>
<dbReference type="OrthoDB" id="4294477at2"/>
<protein>
    <recommendedName>
        <fullName evidence="4">D-(-)-3-hydroxybutyrate oligomer hydrolase</fullName>
    </recommendedName>
</protein>
<dbReference type="Pfam" id="PF10605">
    <property type="entry name" value="3HBOH"/>
    <property type="match status" value="1"/>
</dbReference>
<evidence type="ECO:0000313" key="3">
    <source>
        <dbReference type="Proteomes" id="UP000247673"/>
    </source>
</evidence>
<keyword evidence="1" id="KW-0378">Hydrolase</keyword>
<dbReference type="InterPro" id="IPR016582">
    <property type="entry name" value="OHBut_olig_hydro_put"/>
</dbReference>
<evidence type="ECO:0000313" key="2">
    <source>
        <dbReference type="EMBL" id="PXY91583.1"/>
    </source>
</evidence>
<proteinExistence type="predicted"/>
<accession>A0A2V4EAV4</accession>
<evidence type="ECO:0008006" key="4">
    <source>
        <dbReference type="Google" id="ProtNLM"/>
    </source>
</evidence>
<dbReference type="Proteomes" id="UP000247673">
    <property type="component" value="Unassembled WGS sequence"/>
</dbReference>
<dbReference type="EMBL" id="QGLO01000004">
    <property type="protein sequence ID" value="PXY91583.1"/>
    <property type="molecule type" value="Genomic_DNA"/>
</dbReference>
<dbReference type="GO" id="GO:0019605">
    <property type="term" value="P:butyrate metabolic process"/>
    <property type="evidence" value="ECO:0007669"/>
    <property type="project" value="InterPro"/>
</dbReference>